<proteinExistence type="predicted"/>
<dbReference type="Proteomes" id="UP001610631">
    <property type="component" value="Unassembled WGS sequence"/>
</dbReference>
<evidence type="ECO:0000256" key="1">
    <source>
        <dbReference type="SAM" id="MobiDB-lite"/>
    </source>
</evidence>
<evidence type="ECO:0000313" key="3">
    <source>
        <dbReference type="EMBL" id="MFH7595848.1"/>
    </source>
</evidence>
<organism evidence="3 4">
    <name type="scientific">Streptomyces racemochromogenes</name>
    <dbReference type="NCBI Taxonomy" id="67353"/>
    <lineage>
        <taxon>Bacteria</taxon>
        <taxon>Bacillati</taxon>
        <taxon>Actinomycetota</taxon>
        <taxon>Actinomycetes</taxon>
        <taxon>Kitasatosporales</taxon>
        <taxon>Streptomycetaceae</taxon>
        <taxon>Streptomyces</taxon>
    </lineage>
</organism>
<protein>
    <submittedName>
        <fullName evidence="3">Uncharacterized protein</fullName>
    </submittedName>
</protein>
<accession>A0ABW7PBU6</accession>
<dbReference type="RefSeq" id="WP_395509702.1">
    <property type="nucleotide sequence ID" value="NZ_JBBDHD010000023.1"/>
</dbReference>
<name>A0ABW7PBU6_9ACTN</name>
<feature type="transmembrane region" description="Helical" evidence="2">
    <location>
        <begin position="192"/>
        <end position="212"/>
    </location>
</feature>
<keyword evidence="4" id="KW-1185">Reference proteome</keyword>
<reference evidence="3 4" key="1">
    <citation type="submission" date="2024-03" db="EMBL/GenBank/DDBJ databases">
        <title>Whole genome sequencing of Streptomyces racemochromogenes, to identify antimicrobial biosynthetic gene clusters.</title>
        <authorList>
            <person name="Suryawanshi P."/>
            <person name="Krishnaraj P.U."/>
            <person name="Arun Y.P."/>
            <person name="Suryawanshi M.P."/>
            <person name="Rakshit O."/>
        </authorList>
    </citation>
    <scope>NUCLEOTIDE SEQUENCE [LARGE SCALE GENOMIC DNA]</scope>
    <source>
        <strain evidence="3 4">AUDT626</strain>
    </source>
</reference>
<feature type="transmembrane region" description="Helical" evidence="2">
    <location>
        <begin position="141"/>
        <end position="161"/>
    </location>
</feature>
<dbReference type="EMBL" id="JBBDHD010000023">
    <property type="protein sequence ID" value="MFH7595848.1"/>
    <property type="molecule type" value="Genomic_DNA"/>
</dbReference>
<gene>
    <name evidence="3" type="ORF">WDV06_12195</name>
</gene>
<evidence type="ECO:0000313" key="4">
    <source>
        <dbReference type="Proteomes" id="UP001610631"/>
    </source>
</evidence>
<evidence type="ECO:0000256" key="2">
    <source>
        <dbReference type="SAM" id="Phobius"/>
    </source>
</evidence>
<keyword evidence="2" id="KW-1133">Transmembrane helix</keyword>
<feature type="region of interest" description="Disordered" evidence="1">
    <location>
        <begin position="1"/>
        <end position="74"/>
    </location>
</feature>
<comment type="caution">
    <text evidence="3">The sequence shown here is derived from an EMBL/GenBank/DDBJ whole genome shotgun (WGS) entry which is preliminary data.</text>
</comment>
<feature type="compositionally biased region" description="Low complexity" evidence="1">
    <location>
        <begin position="26"/>
        <end position="42"/>
    </location>
</feature>
<sequence>MTTPPPQQPLPHSGAPVPPNPYAGTAAQQPNPYAQPPAGQYPVGYPTNPGAGYPAQPPTGFPTQQGGPGAAPYDPAYAPPYAHAPAPGCRNCGAPEAANFAVRAHVGVLVMMRFHTLNGPFCRQCGRALVRVMTTKTLCQGWWSPFSLVIFTPFTLIWNLIAAMKFGKLPHPTPAPGRQPLEEGPPVHARPLAYVAIVPLLWFTWVAVNIYLDASGRR</sequence>
<keyword evidence="2" id="KW-0472">Membrane</keyword>
<keyword evidence="2" id="KW-0812">Transmembrane</keyword>
<feature type="compositionally biased region" description="Low complexity" evidence="1">
    <location>
        <begin position="61"/>
        <end position="74"/>
    </location>
</feature>